<dbReference type="GO" id="GO:0016020">
    <property type="term" value="C:membrane"/>
    <property type="evidence" value="ECO:0007669"/>
    <property type="project" value="InterPro"/>
</dbReference>
<comment type="subcellular location">
    <subcellularLocation>
        <location evidence="1">Endomembrane system</location>
        <topology evidence="1">Multi-pass membrane protein</topology>
    </subcellularLocation>
</comment>
<feature type="transmembrane region" description="Helical" evidence="12">
    <location>
        <begin position="372"/>
        <end position="393"/>
    </location>
</feature>
<feature type="region of interest" description="Disordered" evidence="11">
    <location>
        <begin position="1424"/>
        <end position="1497"/>
    </location>
</feature>
<feature type="transmembrane region" description="Helical" evidence="12">
    <location>
        <begin position="972"/>
        <end position="994"/>
    </location>
</feature>
<dbReference type="InterPro" id="IPR050173">
    <property type="entry name" value="ABC_transporter_C-like"/>
</dbReference>
<feature type="domain" description="ABC transmembrane type-1" evidence="14">
    <location>
        <begin position="846"/>
        <end position="1141"/>
    </location>
</feature>
<organism evidence="15 16">
    <name type="scientific">Toxocara canis</name>
    <name type="common">Canine roundworm</name>
    <dbReference type="NCBI Taxonomy" id="6265"/>
    <lineage>
        <taxon>Eukaryota</taxon>
        <taxon>Metazoa</taxon>
        <taxon>Ecdysozoa</taxon>
        <taxon>Nematoda</taxon>
        <taxon>Chromadorea</taxon>
        <taxon>Rhabditida</taxon>
        <taxon>Spirurina</taxon>
        <taxon>Ascaridomorpha</taxon>
        <taxon>Ascaridoidea</taxon>
        <taxon>Toxocaridae</taxon>
        <taxon>Toxocara</taxon>
    </lineage>
</organism>
<evidence type="ECO:0000256" key="3">
    <source>
        <dbReference type="ARBA" id="ARBA00022448"/>
    </source>
</evidence>
<dbReference type="CDD" id="cd18599">
    <property type="entry name" value="ABC_6TM_MRP5_8_9_D2"/>
    <property type="match status" value="1"/>
</dbReference>
<dbReference type="FunFam" id="1.20.1560.10:FF:000015">
    <property type="entry name" value="multidrug resistance-associated protein 5 isoform X1"/>
    <property type="match status" value="1"/>
</dbReference>
<evidence type="ECO:0000256" key="7">
    <source>
        <dbReference type="ARBA" id="ARBA00022840"/>
    </source>
</evidence>
<dbReference type="GO" id="GO:0140359">
    <property type="term" value="F:ABC-type transporter activity"/>
    <property type="evidence" value="ECO:0007669"/>
    <property type="project" value="InterPro"/>
</dbReference>
<dbReference type="PROSITE" id="PS50893">
    <property type="entry name" value="ABC_TRANSPORTER_2"/>
    <property type="match status" value="2"/>
</dbReference>
<reference evidence="15 16" key="1">
    <citation type="submission" date="2014-11" db="EMBL/GenBank/DDBJ databases">
        <title>Genetic blueprint of the zoonotic pathogen Toxocara canis.</title>
        <authorList>
            <person name="Zhu X.-Q."/>
            <person name="Korhonen P.K."/>
            <person name="Cai H."/>
            <person name="Young N.D."/>
            <person name="Nejsum P."/>
            <person name="von Samson-Himmelstjerna G."/>
            <person name="Boag P.R."/>
            <person name="Tan P."/>
            <person name="Li Q."/>
            <person name="Min J."/>
            <person name="Yang Y."/>
            <person name="Wang X."/>
            <person name="Fang X."/>
            <person name="Hall R.S."/>
            <person name="Hofmann A."/>
            <person name="Sternberg P.W."/>
            <person name="Jex A.R."/>
            <person name="Gasser R.B."/>
        </authorList>
    </citation>
    <scope>NUCLEOTIDE SEQUENCE [LARGE SCALE GENOMIC DNA]</scope>
    <source>
        <strain evidence="15">PN_DK_2014</strain>
    </source>
</reference>
<feature type="compositionally biased region" description="Polar residues" evidence="11">
    <location>
        <begin position="789"/>
        <end position="809"/>
    </location>
</feature>
<evidence type="ECO:0000256" key="2">
    <source>
        <dbReference type="ARBA" id="ARBA00009726"/>
    </source>
</evidence>
<evidence type="ECO:0000256" key="8">
    <source>
        <dbReference type="ARBA" id="ARBA00022989"/>
    </source>
</evidence>
<dbReference type="GO" id="GO:0016887">
    <property type="term" value="F:ATP hydrolysis activity"/>
    <property type="evidence" value="ECO:0007669"/>
    <property type="project" value="InterPro"/>
</dbReference>
<evidence type="ECO:0000259" key="14">
    <source>
        <dbReference type="PROSITE" id="PS50929"/>
    </source>
</evidence>
<keyword evidence="10" id="KW-0325">Glycoprotein</keyword>
<feature type="domain" description="ABC transporter" evidence="13">
    <location>
        <begin position="1181"/>
        <end position="1415"/>
    </location>
</feature>
<sequence>MLSIDRNSKKRMDLEVALKKASDDERDDENDTEEVYAGKTLRGEEPSGFPKIRYANGQKEPKKFSRYGSSLRSMIPVRPFKKSDSRTAKIDQSGLLSFITYSWVFPYLWAAFKGRLSQDQTWNCSIYDSSTVNMARLEYLWSQELEARPARPSLFRVVCKFIKTRILVASIVFLFCLIFGFIGPTCFVRGLVAFAERPPHDGSELNLSFGLFLVFSILFVEFARVLSYGATWAVSYRTGIRVRGALLALLYKKLVNSRSLKKKTAAEIVNVYANDAQRLFDAVTFAPLVLVGPLVLIGGIIHLLFVIGPWSLLGIFTFLLFDVLQISLMGEIIRCIRVIKMNAWEETFINKIEEMRHGEKVDLRTAGYAQSLAIASGPVVPVVAAIFTFLGVVLSGNDLLASDAFSAITVFFVMLFGIRMIPYGSRYCAEAVVALRRIQELLLFPEYDMHIPPAADASIAIQFKNASFAWDDKGFEVRILDQNAQSASEATERSPVVEGEQSNMSSAFALEAIDLTIKKKELIGVCGPVGSGKTALLNAIVGHMAQKDGSLNISGSVAYVMQTPWIQNLTVQGNILFGSPMNTSRYYRAITACELSKDLETMKAADQTEIGERGVTLSGGQKARVALARALFANRQIYLLDNALSAIDRKVANRIFQHAIKEMLGNKTVIFVTTDIQGLLEAKREWAVRNEGLSVVDLRKDDEYLPQSGTRLSQCDRVVYMESGRVVGVGPHDELLEKCDAYALFCESSALSDPTESGSETPETKKSEEEDFVKVDSEGKEATMRKRTVSSMSDLQASSPNSLMDLPSSSDGQIVEEEENLGLAVMSWSVYREYILAAGSYLIWTILLLAFVLNVFATIFSTAWLSQWMKHGHTEQLVNESGELRVVTSSLADSDSTAYYATIYGLSLILLFGSGFIKAVIFVKVSLNAASRLHSRMFRSIIRATVQFFDTTPSGRILNRFTKDMDEIDVKLPFTTEVFLQNTITCIGFLVMIAWVFPSFLIACVPLFGIFALFVVCFRAGITSLKRSENVSRSPLFDHIAASMEGLPIIHTFDQTEHFVDTLKTNLDLNSGAMFMYQSAMRWLAVWLDLLVVAITFIVALLIVLLTGKVAPADAGMALAFAIQMSGIFQFAVRTQTELEAKMTSVERVAHYCNHVESEGEWEAKKEDPPVPSDWPAHGGIEFKDVKLRYRPSLPLALDGITFSVTPKEKVGIVGRTGSGKSSLCNVLYRMYPLTWGTIHIDGVNIAHMGLHRLRRSMAVIPQDPTLFAGTIRFNLDPSREFTDDQLWSALEKTFLKDMVSSLENKLDSNVTEGGRNLSVGERQLMCMARAILRQVRIVVLDEATGSLDVSMDRLVQKCLSEALSDCTVLMIAHRFENVLSMNKLLYMSQAKLVEYDDTKKLLNDKDSYLHHLFNEDLEERSDVGAGTSKLKKGSPEGSDNSSPVHLYPILEVGASGKTSPETSEFEKISESVGKGTATSAENSDLEVIENKSETED</sequence>
<dbReference type="Pfam" id="PF00005">
    <property type="entry name" value="ABC_tran"/>
    <property type="match status" value="2"/>
</dbReference>
<feature type="transmembrane region" description="Helical" evidence="12">
    <location>
        <begin position="313"/>
        <end position="333"/>
    </location>
</feature>
<dbReference type="CDD" id="cd18592">
    <property type="entry name" value="ABC_6TM_MRP5_8_9_D1"/>
    <property type="match status" value="1"/>
</dbReference>
<dbReference type="Pfam" id="PF00664">
    <property type="entry name" value="ABC_membrane"/>
    <property type="match status" value="2"/>
</dbReference>
<dbReference type="CDD" id="cd03244">
    <property type="entry name" value="ABCC_MRP_domain2"/>
    <property type="match status" value="1"/>
</dbReference>
<dbReference type="PROSITE" id="PS50929">
    <property type="entry name" value="ABC_TM1F"/>
    <property type="match status" value="2"/>
</dbReference>
<evidence type="ECO:0000256" key="1">
    <source>
        <dbReference type="ARBA" id="ARBA00004127"/>
    </source>
</evidence>
<dbReference type="InterPro" id="IPR011527">
    <property type="entry name" value="ABC1_TM_dom"/>
</dbReference>
<dbReference type="Proteomes" id="UP000031036">
    <property type="component" value="Unassembled WGS sequence"/>
</dbReference>
<feature type="transmembrane region" description="Helical" evidence="12">
    <location>
        <begin position="1084"/>
        <end position="1107"/>
    </location>
</feature>
<dbReference type="InterPro" id="IPR003593">
    <property type="entry name" value="AAA+_ATPase"/>
</dbReference>
<accession>A0A0B2UZ94</accession>
<gene>
    <name evidence="15" type="primary">ABCC5</name>
    <name evidence="15" type="ORF">Tcan_09956</name>
</gene>
<keyword evidence="6" id="KW-0547">Nucleotide-binding</keyword>
<feature type="transmembrane region" description="Helical" evidence="12">
    <location>
        <begin position="166"/>
        <end position="195"/>
    </location>
</feature>
<dbReference type="GO" id="GO:0005524">
    <property type="term" value="F:ATP binding"/>
    <property type="evidence" value="ECO:0007669"/>
    <property type="project" value="UniProtKB-KW"/>
</dbReference>
<feature type="region of interest" description="Disordered" evidence="11">
    <location>
        <begin position="751"/>
        <end position="809"/>
    </location>
</feature>
<feature type="transmembrane region" description="Helical" evidence="12">
    <location>
        <begin position="841"/>
        <end position="865"/>
    </location>
</feature>
<dbReference type="PANTHER" id="PTHR24223">
    <property type="entry name" value="ATP-BINDING CASSETTE SUB-FAMILY C"/>
    <property type="match status" value="1"/>
</dbReference>
<dbReference type="STRING" id="6265.A0A0B2UZ94"/>
<dbReference type="FunFam" id="3.40.50.300:FF:000997">
    <property type="entry name" value="Multidrug resistance-associated protein 1"/>
    <property type="match status" value="1"/>
</dbReference>
<comment type="caution">
    <text evidence="15">The sequence shown here is derived from an EMBL/GenBank/DDBJ whole genome shotgun (WGS) entry which is preliminary data.</text>
</comment>
<feature type="transmembrane region" description="Helical" evidence="12">
    <location>
        <begin position="1000"/>
        <end position="1022"/>
    </location>
</feature>
<evidence type="ECO:0000256" key="9">
    <source>
        <dbReference type="ARBA" id="ARBA00023136"/>
    </source>
</evidence>
<evidence type="ECO:0000256" key="5">
    <source>
        <dbReference type="ARBA" id="ARBA00022737"/>
    </source>
</evidence>
<comment type="similarity">
    <text evidence="2">Belongs to the ABC transporter superfamily. ABCC family. Conjugate transporter (TC 3.A.1.208) subfamily.</text>
</comment>
<feature type="transmembrane region" description="Helical" evidence="12">
    <location>
        <begin position="903"/>
        <end position="927"/>
    </location>
</feature>
<evidence type="ECO:0000313" key="16">
    <source>
        <dbReference type="Proteomes" id="UP000031036"/>
    </source>
</evidence>
<dbReference type="GO" id="GO:0012505">
    <property type="term" value="C:endomembrane system"/>
    <property type="evidence" value="ECO:0007669"/>
    <property type="project" value="UniProtKB-SubCell"/>
</dbReference>
<dbReference type="Gene3D" id="3.40.50.300">
    <property type="entry name" value="P-loop containing nucleotide triphosphate hydrolases"/>
    <property type="match status" value="2"/>
</dbReference>
<evidence type="ECO:0000313" key="15">
    <source>
        <dbReference type="EMBL" id="KHN76361.1"/>
    </source>
</evidence>
<feature type="transmembrane region" description="Helical" evidence="12">
    <location>
        <begin position="399"/>
        <end position="418"/>
    </location>
</feature>
<evidence type="ECO:0000259" key="13">
    <source>
        <dbReference type="PROSITE" id="PS50893"/>
    </source>
</evidence>
<feature type="compositionally biased region" description="Low complexity" evidence="11">
    <location>
        <begin position="752"/>
        <end position="761"/>
    </location>
</feature>
<dbReference type="EMBL" id="JPKZ01002528">
    <property type="protein sequence ID" value="KHN76361.1"/>
    <property type="molecule type" value="Genomic_DNA"/>
</dbReference>
<dbReference type="SUPFAM" id="SSF90123">
    <property type="entry name" value="ABC transporter transmembrane region"/>
    <property type="match status" value="2"/>
</dbReference>
<feature type="domain" description="ABC transmembrane type-1" evidence="14">
    <location>
        <begin position="168"/>
        <end position="422"/>
    </location>
</feature>
<keyword evidence="3" id="KW-0813">Transport</keyword>
<evidence type="ECO:0000256" key="12">
    <source>
        <dbReference type="SAM" id="Phobius"/>
    </source>
</evidence>
<evidence type="ECO:0000256" key="10">
    <source>
        <dbReference type="ARBA" id="ARBA00023180"/>
    </source>
</evidence>
<keyword evidence="5" id="KW-0677">Repeat</keyword>
<feature type="compositionally biased region" description="Acidic residues" evidence="11">
    <location>
        <begin position="24"/>
        <end position="34"/>
    </location>
</feature>
<proteinExistence type="inferred from homology"/>
<protein>
    <submittedName>
        <fullName evidence="15">Multidrug resistance-associated protein 5</fullName>
    </submittedName>
</protein>
<name>A0A0B2UZ94_TOXCA</name>
<dbReference type="Gene3D" id="1.20.1560.10">
    <property type="entry name" value="ABC transporter type 1, transmembrane domain"/>
    <property type="match status" value="2"/>
</dbReference>
<keyword evidence="4 12" id="KW-0812">Transmembrane</keyword>
<dbReference type="OrthoDB" id="6500128at2759"/>
<feature type="compositionally biased region" description="Basic and acidic residues" evidence="11">
    <location>
        <begin position="762"/>
        <end position="784"/>
    </location>
</feature>
<feature type="transmembrane region" description="Helical" evidence="12">
    <location>
        <begin position="285"/>
        <end position="307"/>
    </location>
</feature>
<dbReference type="PANTHER" id="PTHR24223:SF447">
    <property type="entry name" value="MULTIDRUG RESISTANCE-ASSOCIATED PROTEIN 5"/>
    <property type="match status" value="1"/>
</dbReference>
<dbReference type="OMA" id="IRCIRVI"/>
<dbReference type="SMART" id="SM00382">
    <property type="entry name" value="AAA"/>
    <property type="match status" value="2"/>
</dbReference>
<dbReference type="InterPro" id="IPR027417">
    <property type="entry name" value="P-loop_NTPase"/>
</dbReference>
<keyword evidence="9 12" id="KW-0472">Membrane</keyword>
<feature type="transmembrane region" description="Helical" evidence="12">
    <location>
        <begin position="207"/>
        <end position="227"/>
    </location>
</feature>
<dbReference type="FunFam" id="3.40.50.300:FF:000163">
    <property type="entry name" value="Multidrug resistance-associated protein member 4"/>
    <property type="match status" value="1"/>
</dbReference>
<feature type="region of interest" description="Disordered" evidence="11">
    <location>
        <begin position="19"/>
        <end position="52"/>
    </location>
</feature>
<dbReference type="PROSITE" id="PS00211">
    <property type="entry name" value="ABC_TRANSPORTER_1"/>
    <property type="match status" value="2"/>
</dbReference>
<evidence type="ECO:0000256" key="6">
    <source>
        <dbReference type="ARBA" id="ARBA00022741"/>
    </source>
</evidence>
<dbReference type="InterPro" id="IPR017871">
    <property type="entry name" value="ABC_transporter-like_CS"/>
</dbReference>
<keyword evidence="7" id="KW-0067">ATP-binding</keyword>
<evidence type="ECO:0000256" key="4">
    <source>
        <dbReference type="ARBA" id="ARBA00022692"/>
    </source>
</evidence>
<keyword evidence="16" id="KW-1185">Reference proteome</keyword>
<feature type="domain" description="ABC transporter" evidence="13">
    <location>
        <begin position="491"/>
        <end position="748"/>
    </location>
</feature>
<dbReference type="CDD" id="cd03250">
    <property type="entry name" value="ABCC_MRP_domain1"/>
    <property type="match status" value="1"/>
</dbReference>
<evidence type="ECO:0000256" key="11">
    <source>
        <dbReference type="SAM" id="MobiDB-lite"/>
    </source>
</evidence>
<dbReference type="InterPro" id="IPR003439">
    <property type="entry name" value="ABC_transporter-like_ATP-bd"/>
</dbReference>
<keyword evidence="8 12" id="KW-1133">Transmembrane helix</keyword>
<dbReference type="SUPFAM" id="SSF52540">
    <property type="entry name" value="P-loop containing nucleoside triphosphate hydrolases"/>
    <property type="match status" value="2"/>
</dbReference>
<dbReference type="InterPro" id="IPR036640">
    <property type="entry name" value="ABC1_TM_sf"/>
</dbReference>